<evidence type="ECO:0000313" key="2">
    <source>
        <dbReference type="EMBL" id="MCS0497915.1"/>
    </source>
</evidence>
<dbReference type="AlphaFoldDB" id="A0A9X2T404"/>
<organism evidence="2 3">
    <name type="scientific">Ancylobacter mangrovi</name>
    <dbReference type="NCBI Taxonomy" id="2972472"/>
    <lineage>
        <taxon>Bacteria</taxon>
        <taxon>Pseudomonadati</taxon>
        <taxon>Pseudomonadota</taxon>
        <taxon>Alphaproteobacteria</taxon>
        <taxon>Hyphomicrobiales</taxon>
        <taxon>Xanthobacteraceae</taxon>
        <taxon>Ancylobacter</taxon>
    </lineage>
</organism>
<reference evidence="2" key="1">
    <citation type="submission" date="2022-08" db="EMBL/GenBank/DDBJ databases">
        <authorList>
            <person name="Li F."/>
        </authorList>
    </citation>
    <scope>NUCLEOTIDE SEQUENCE</scope>
    <source>
        <strain evidence="2">MQZ15Z-1</strain>
    </source>
</reference>
<sequence length="170" mass="19429">MAEPRRLQLTKIAGRTIVPAGSVRVDRATRWRPPFWLDHRYVEYLLKARGWLPTQANRYGVLAYLYRVWLAGGLKSSDFHYDGFRARHFDQPPPLPPSQEEIDRHLRGRNLADWPKPGCPCVGDVLLSIANRGPDGTPFPTASDAYRPARMPRSGSSRRSDAYQITRFGR</sequence>
<accession>A0A9X2T404</accession>
<comment type="caution">
    <text evidence="2">The sequence shown here is derived from an EMBL/GenBank/DDBJ whole genome shotgun (WGS) entry which is preliminary data.</text>
</comment>
<proteinExistence type="predicted"/>
<dbReference type="RefSeq" id="WP_258735072.1">
    <property type="nucleotide sequence ID" value="NZ_JANTHZ010000015.1"/>
</dbReference>
<dbReference type="EMBL" id="JANTHZ010000015">
    <property type="protein sequence ID" value="MCS0497915.1"/>
    <property type="molecule type" value="Genomic_DNA"/>
</dbReference>
<evidence type="ECO:0000313" key="3">
    <source>
        <dbReference type="Proteomes" id="UP001151088"/>
    </source>
</evidence>
<dbReference type="Proteomes" id="UP001151088">
    <property type="component" value="Unassembled WGS sequence"/>
</dbReference>
<name>A0A9X2T404_9HYPH</name>
<protein>
    <submittedName>
        <fullName evidence="2">DUF4326 domain-containing protein</fullName>
    </submittedName>
</protein>
<keyword evidence="3" id="KW-1185">Reference proteome</keyword>
<gene>
    <name evidence="2" type="ORF">NVS89_22750</name>
</gene>
<evidence type="ECO:0000256" key="1">
    <source>
        <dbReference type="SAM" id="MobiDB-lite"/>
    </source>
</evidence>
<feature type="region of interest" description="Disordered" evidence="1">
    <location>
        <begin position="137"/>
        <end position="170"/>
    </location>
</feature>